<sequence>MTTDLDLRNLHAELMKLNIFHGLALEDLIKLPARGLTHDHVLLGDRAWKGRRLLARVPRLARRDMTPEEALFLQAESFRRAAPSRHTPELHWLLDPCPRLPNGALVVDAVEGKPAQLPRDLREIAETLASVHRLPVPEKTAPLPRVVRPIEALVGLIEAQAEFVPALVAGRDARAILEEECKWARSFAAEHGETPLPPTLVLTDTHPGNYVLQKDGRAIFVDMEKTQYGSPAIDLAHASLHTSVTWDPDVSGEVSRDDVVEFYETYMTAVPPSLARSLEPWLLPFRRLTWLRTTTWGCKWYAENEAQVSRSGDGQRERMLKGVLERLRAMVRRETMERVRGEWLGPDRLELE</sequence>
<evidence type="ECO:0000259" key="1">
    <source>
        <dbReference type="Pfam" id="PF01636"/>
    </source>
</evidence>
<dbReference type="Pfam" id="PF01636">
    <property type="entry name" value="APH"/>
    <property type="match status" value="1"/>
</dbReference>
<evidence type="ECO:0000313" key="3">
    <source>
        <dbReference type="Proteomes" id="UP001060336"/>
    </source>
</evidence>
<dbReference type="EMBL" id="CP102480">
    <property type="protein sequence ID" value="UUX47975.1"/>
    <property type="molecule type" value="Genomic_DNA"/>
</dbReference>
<dbReference type="AlphaFoldDB" id="A0A9J7ALD3"/>
<evidence type="ECO:0000313" key="2">
    <source>
        <dbReference type="EMBL" id="UUX47975.1"/>
    </source>
</evidence>
<dbReference type="SUPFAM" id="SSF56112">
    <property type="entry name" value="Protein kinase-like (PK-like)"/>
    <property type="match status" value="1"/>
</dbReference>
<dbReference type="Gene3D" id="3.90.1200.10">
    <property type="match status" value="1"/>
</dbReference>
<dbReference type="RefSeq" id="WP_257766484.1">
    <property type="nucleotide sequence ID" value="NZ_CP102480.1"/>
</dbReference>
<reference evidence="2" key="1">
    <citation type="submission" date="2022-08" db="EMBL/GenBank/DDBJ databases">
        <title>Nisaea acidiphila sp. nov., isolated from a marine algal debris and emended description of the genus Nisaea Urios et al. 2008.</title>
        <authorList>
            <person name="Kwon K."/>
        </authorList>
    </citation>
    <scope>NUCLEOTIDE SEQUENCE</scope>
    <source>
        <strain evidence="2">MEBiC11861</strain>
    </source>
</reference>
<organism evidence="2 3">
    <name type="scientific">Nisaea acidiphila</name>
    <dbReference type="NCBI Taxonomy" id="1862145"/>
    <lineage>
        <taxon>Bacteria</taxon>
        <taxon>Pseudomonadati</taxon>
        <taxon>Pseudomonadota</taxon>
        <taxon>Alphaproteobacteria</taxon>
        <taxon>Rhodospirillales</taxon>
        <taxon>Thalassobaculaceae</taxon>
        <taxon>Nisaea</taxon>
    </lineage>
</organism>
<name>A0A9J7ALD3_9PROT</name>
<feature type="domain" description="Aminoglycoside phosphotransferase" evidence="1">
    <location>
        <begin position="32"/>
        <end position="249"/>
    </location>
</feature>
<dbReference type="InterPro" id="IPR002575">
    <property type="entry name" value="Aminoglycoside_PTrfase"/>
</dbReference>
<proteinExistence type="predicted"/>
<dbReference type="InterPro" id="IPR011009">
    <property type="entry name" value="Kinase-like_dom_sf"/>
</dbReference>
<protein>
    <submittedName>
        <fullName evidence="2">Aminoglycoside phosphotransferase family protein</fullName>
    </submittedName>
</protein>
<keyword evidence="3" id="KW-1185">Reference proteome</keyword>
<dbReference type="Proteomes" id="UP001060336">
    <property type="component" value="Chromosome"/>
</dbReference>
<dbReference type="KEGG" id="naci:NUH88_11145"/>
<accession>A0A9J7ALD3</accession>
<gene>
    <name evidence="2" type="ORF">NUH88_11145</name>
</gene>